<sequence length="922" mass="101133">MSLHQALQSAIHLALLAVLFLSPLALAVPSPSHQHDTPSRTRTRLNTNWRFHRFPTNPDNLVYDIRPDHANLSADSLTILKPYILPAANAFIADPANHHPVPAGAGAAANSTSSVPFAQPAFDDTAWEQVTLPHDWAIAGPFYVGDNVPVGGGMGRLPIQGVGWYRRTLVVPGRSDGQQHYFLDVDGAMSYAAVWVNGILAGGWPYGYNSFRVDLTPFLRRDGEENVIALRVDNPVQSSRWYPGAGLYRNVWLTTVGDVHVPFSGTAVTTREVRREGAVVDLVVNVENRGEGRKKVEVVTEVYELDGKTGREGKKVAKFETAAVSLKGAEKKTVTASVAIRNPRLWGPWTSQKPNLYVAVSRLYVDNQVVDTYSTEFGVRSVVFDGNKGLFVNGERVRIQGVNQHHDLGALGAAFNYRAAERQLEILRDLGCNAIRMSHNPPAPELLELTDRMGFLVINEIFDSWELEKNPNDFHLIFADWSEPDLRSFIRRDRNHASVIAWSVGNEVGEQHTDEAGAVVAHRISAIAREEDPTRPITASMNFAKPDMPFPPNFDIISLNYQGEGIRDSPAYAGLEGIKTSPLYPAFHEAFPSKLIFSSETAAALSSRGVYLFPVTNYTSAPVTDTLPSGGGNATSHQVSAYELHTANFGSSPDKVFTTQDAHRPYVAGEFVWSGFDYLGEPTPYYSSRSSYFGIIDLAGFRKDRWYLYQSRWRPTLKSVHVLPHWSWGAERAGQVTPVHVFSAADEVEVWVNGVSQGRRRVGKEGGTNGTTTSSYRFRWDEVVYQPGEVRAVGYKGGREWARTVVKTAGEAAGLRLTADRERIEGDGDDLSFVTVEVVDKDGNVVPRADTGLAFSVEGPGEIAATDNGDATDMTSFVSRERKAFNGLALVVVRGKSGAKGKLTLKATGPGLNAAQLTLRVQ</sequence>
<feature type="domain" description="Glycoside hydrolase family 2" evidence="8">
    <location>
        <begin position="815"/>
        <end position="918"/>
    </location>
</feature>
<dbReference type="InterPro" id="IPR040605">
    <property type="entry name" value="Glyco_hydro2_dom5"/>
</dbReference>
<dbReference type="GO" id="GO:0004553">
    <property type="term" value="F:hydrolase activity, hydrolyzing O-glycosyl compounds"/>
    <property type="evidence" value="ECO:0007669"/>
    <property type="project" value="InterPro"/>
</dbReference>
<comment type="caution">
    <text evidence="9">The sequence shown here is derived from an EMBL/GenBank/DDBJ whole genome shotgun (WGS) entry which is preliminary data.</text>
</comment>
<dbReference type="InterPro" id="IPR006103">
    <property type="entry name" value="Glyco_hydro_2_cat"/>
</dbReference>
<name>A0AAN6SR21_9PEZI</name>
<dbReference type="SUPFAM" id="SSF51445">
    <property type="entry name" value="(Trans)glycosidases"/>
    <property type="match status" value="1"/>
</dbReference>
<dbReference type="Pfam" id="PF00703">
    <property type="entry name" value="Glyco_hydro_2"/>
    <property type="match status" value="1"/>
</dbReference>
<dbReference type="InterPro" id="IPR017853">
    <property type="entry name" value="GH"/>
</dbReference>
<dbReference type="InterPro" id="IPR006102">
    <property type="entry name" value="Ig-like_GH2"/>
</dbReference>
<protein>
    <submittedName>
        <fullName evidence="9">Beta-galactosidase BoGH2A</fullName>
    </submittedName>
</protein>
<evidence type="ECO:0000259" key="7">
    <source>
        <dbReference type="Pfam" id="PF16355"/>
    </source>
</evidence>
<keyword evidence="3" id="KW-0326">Glycosidase</keyword>
<dbReference type="Pfam" id="PF16355">
    <property type="entry name" value="DUF4982"/>
    <property type="match status" value="1"/>
</dbReference>
<evidence type="ECO:0000256" key="2">
    <source>
        <dbReference type="ARBA" id="ARBA00022801"/>
    </source>
</evidence>
<evidence type="ECO:0000313" key="10">
    <source>
        <dbReference type="Proteomes" id="UP001303115"/>
    </source>
</evidence>
<keyword evidence="2" id="KW-0378">Hydrolase</keyword>
<gene>
    <name evidence="9" type="ORF">C8A01DRAFT_17018</name>
</gene>
<keyword evidence="4" id="KW-0732">Signal</keyword>
<dbReference type="Proteomes" id="UP001303115">
    <property type="component" value="Unassembled WGS sequence"/>
</dbReference>
<dbReference type="SUPFAM" id="SSF49303">
    <property type="entry name" value="beta-Galactosidase/glucuronidase domain"/>
    <property type="match status" value="1"/>
</dbReference>
<dbReference type="InterPro" id="IPR032311">
    <property type="entry name" value="DUF4982"/>
</dbReference>
<dbReference type="Gene3D" id="2.60.40.10">
    <property type="entry name" value="Immunoglobulins"/>
    <property type="match status" value="3"/>
</dbReference>
<dbReference type="AlphaFoldDB" id="A0AAN6SR21"/>
<dbReference type="Gene3D" id="3.20.20.80">
    <property type="entry name" value="Glycosidases"/>
    <property type="match status" value="1"/>
</dbReference>
<evidence type="ECO:0000259" key="6">
    <source>
        <dbReference type="Pfam" id="PF02836"/>
    </source>
</evidence>
<proteinExistence type="inferred from homology"/>
<feature type="chain" id="PRO_5042930515" evidence="4">
    <location>
        <begin position="28"/>
        <end position="922"/>
    </location>
</feature>
<dbReference type="NCBIfam" id="NF041463">
    <property type="entry name" value="GalB"/>
    <property type="match status" value="1"/>
</dbReference>
<dbReference type="PRINTS" id="PR00132">
    <property type="entry name" value="GLHYDRLASE2"/>
</dbReference>
<dbReference type="PANTHER" id="PTHR42732:SF1">
    <property type="entry name" value="BETA-MANNOSIDASE"/>
    <property type="match status" value="1"/>
</dbReference>
<dbReference type="InterPro" id="IPR008979">
    <property type="entry name" value="Galactose-bd-like_sf"/>
</dbReference>
<feature type="domain" description="Glycoside hydrolase family 2 immunoglobulin-like beta-sandwich" evidence="5">
    <location>
        <begin position="267"/>
        <end position="380"/>
    </location>
</feature>
<evidence type="ECO:0000256" key="3">
    <source>
        <dbReference type="ARBA" id="ARBA00023295"/>
    </source>
</evidence>
<evidence type="ECO:0000256" key="1">
    <source>
        <dbReference type="ARBA" id="ARBA00007401"/>
    </source>
</evidence>
<dbReference type="EMBL" id="MU854415">
    <property type="protein sequence ID" value="KAK4038933.1"/>
    <property type="molecule type" value="Genomic_DNA"/>
</dbReference>
<feature type="domain" description="DUF4982" evidence="7">
    <location>
        <begin position="734"/>
        <end position="802"/>
    </location>
</feature>
<accession>A0AAN6SR21</accession>
<reference evidence="10" key="1">
    <citation type="journal article" date="2023" name="Mol. Phylogenet. Evol.">
        <title>Genome-scale phylogeny and comparative genomics of the fungal order Sordariales.</title>
        <authorList>
            <person name="Hensen N."/>
            <person name="Bonometti L."/>
            <person name="Westerberg I."/>
            <person name="Brannstrom I.O."/>
            <person name="Guillou S."/>
            <person name="Cros-Aarteil S."/>
            <person name="Calhoun S."/>
            <person name="Haridas S."/>
            <person name="Kuo A."/>
            <person name="Mondo S."/>
            <person name="Pangilinan J."/>
            <person name="Riley R."/>
            <person name="LaButti K."/>
            <person name="Andreopoulos B."/>
            <person name="Lipzen A."/>
            <person name="Chen C."/>
            <person name="Yan M."/>
            <person name="Daum C."/>
            <person name="Ng V."/>
            <person name="Clum A."/>
            <person name="Steindorff A."/>
            <person name="Ohm R.A."/>
            <person name="Martin F."/>
            <person name="Silar P."/>
            <person name="Natvig D.O."/>
            <person name="Lalanne C."/>
            <person name="Gautier V."/>
            <person name="Ament-Velasquez S.L."/>
            <person name="Kruys A."/>
            <person name="Hutchinson M.I."/>
            <person name="Powell A.J."/>
            <person name="Barry K."/>
            <person name="Miller A.N."/>
            <person name="Grigoriev I.V."/>
            <person name="Debuchy R."/>
            <person name="Gladieux P."/>
            <person name="Hiltunen Thoren M."/>
            <person name="Johannesson H."/>
        </authorList>
    </citation>
    <scope>NUCLEOTIDE SEQUENCE [LARGE SCALE GENOMIC DNA]</scope>
    <source>
        <strain evidence="10">CBS 284.82</strain>
    </source>
</reference>
<dbReference type="Pfam" id="PF18565">
    <property type="entry name" value="Glyco_hydro2_C5"/>
    <property type="match status" value="1"/>
</dbReference>
<evidence type="ECO:0000259" key="8">
    <source>
        <dbReference type="Pfam" id="PF18565"/>
    </source>
</evidence>
<evidence type="ECO:0000256" key="4">
    <source>
        <dbReference type="SAM" id="SignalP"/>
    </source>
</evidence>
<dbReference type="GO" id="GO:0005975">
    <property type="term" value="P:carbohydrate metabolic process"/>
    <property type="evidence" value="ECO:0007669"/>
    <property type="project" value="InterPro"/>
</dbReference>
<dbReference type="Gene3D" id="2.60.120.260">
    <property type="entry name" value="Galactose-binding domain-like"/>
    <property type="match status" value="1"/>
</dbReference>
<organism evidence="9 10">
    <name type="scientific">Parachaetomium inaequale</name>
    <dbReference type="NCBI Taxonomy" id="2588326"/>
    <lineage>
        <taxon>Eukaryota</taxon>
        <taxon>Fungi</taxon>
        <taxon>Dikarya</taxon>
        <taxon>Ascomycota</taxon>
        <taxon>Pezizomycotina</taxon>
        <taxon>Sordariomycetes</taxon>
        <taxon>Sordariomycetidae</taxon>
        <taxon>Sordariales</taxon>
        <taxon>Chaetomiaceae</taxon>
        <taxon>Parachaetomium</taxon>
    </lineage>
</organism>
<dbReference type="InterPro" id="IPR013783">
    <property type="entry name" value="Ig-like_fold"/>
</dbReference>
<dbReference type="SUPFAM" id="SSF49785">
    <property type="entry name" value="Galactose-binding domain-like"/>
    <property type="match status" value="1"/>
</dbReference>
<dbReference type="InterPro" id="IPR048229">
    <property type="entry name" value="GalB-like"/>
</dbReference>
<dbReference type="Pfam" id="PF02836">
    <property type="entry name" value="Glyco_hydro_2_C"/>
    <property type="match status" value="1"/>
</dbReference>
<comment type="similarity">
    <text evidence="1">Belongs to the glycosyl hydrolase 2 family.</text>
</comment>
<dbReference type="InterPro" id="IPR036156">
    <property type="entry name" value="Beta-gal/glucu_dom_sf"/>
</dbReference>
<dbReference type="PANTHER" id="PTHR42732">
    <property type="entry name" value="BETA-GALACTOSIDASE"/>
    <property type="match status" value="1"/>
</dbReference>
<feature type="signal peptide" evidence="4">
    <location>
        <begin position="1"/>
        <end position="27"/>
    </location>
</feature>
<dbReference type="InterPro" id="IPR006101">
    <property type="entry name" value="Glyco_hydro_2"/>
</dbReference>
<dbReference type="InterPro" id="IPR051913">
    <property type="entry name" value="GH2_Domain-Containing"/>
</dbReference>
<evidence type="ECO:0000259" key="5">
    <source>
        <dbReference type="Pfam" id="PF00703"/>
    </source>
</evidence>
<feature type="domain" description="Glycoside hydrolase family 2 catalytic" evidence="6">
    <location>
        <begin position="388"/>
        <end position="542"/>
    </location>
</feature>
<evidence type="ECO:0000313" key="9">
    <source>
        <dbReference type="EMBL" id="KAK4038933.1"/>
    </source>
</evidence>
<keyword evidence="10" id="KW-1185">Reference proteome</keyword>